<evidence type="ECO:0000313" key="4">
    <source>
        <dbReference type="Proteomes" id="UP000217005"/>
    </source>
</evidence>
<name>A0A261RXQ4_9BORD</name>
<comment type="caution">
    <text evidence="1">The sequence shown here is derived from an EMBL/GenBank/DDBJ whole genome shotgun (WGS) entry which is preliminary data.</text>
</comment>
<dbReference type="AlphaFoldDB" id="A0A261RXQ4"/>
<evidence type="ECO:0000313" key="1">
    <source>
        <dbReference type="EMBL" id="OZI29043.1"/>
    </source>
</evidence>
<accession>A0A261RXQ4</accession>
<reference evidence="1 4" key="2">
    <citation type="submission" date="2017-05" db="EMBL/GenBank/DDBJ databases">
        <title>Complete and WGS of Bordetella genogroups.</title>
        <authorList>
            <person name="Spilker T."/>
            <person name="LiPuma J."/>
        </authorList>
    </citation>
    <scope>NUCLEOTIDE SEQUENCE [LARGE SCALE GENOMIC DNA]</scope>
    <source>
        <strain evidence="1 4">AU17610</strain>
    </source>
</reference>
<keyword evidence="3" id="KW-1185">Reference proteome</keyword>
<dbReference type="OrthoDB" id="595236at2"/>
<dbReference type="InterPro" id="IPR019647">
    <property type="entry name" value="PhoP_reg_network_YrbL"/>
</dbReference>
<evidence type="ECO:0000313" key="3">
    <source>
        <dbReference type="Proteomes" id="UP000216354"/>
    </source>
</evidence>
<sequence length="257" mass="28184">MTPPLATPATPNVLSPQPAELVAQAFAIATVPHAFQVIDLTQARIVASGSERDVYEHPTDPNLLIKIVNRARANEPGRRAHWHKKFHREQAHRVFLTELIEYVSTTVQRNAPDGNVLLSRIAGLVNTSAGLGLAVEKIVDESGHVAPTLQQVVKDSGFPAALRRQVRDFFVALTESHVIFNDVSARNIVVGRNADGVAGLYLVDGYGPKQLLPFYAWSKSMNRRRIMRKYVELEGKLERMGAQALSLKSAPASLAGQ</sequence>
<evidence type="ECO:0008006" key="5">
    <source>
        <dbReference type="Google" id="ProtNLM"/>
    </source>
</evidence>
<proteinExistence type="predicted"/>
<protein>
    <recommendedName>
        <fullName evidence="5">PhoP regulatory network protein YrbL</fullName>
    </recommendedName>
</protein>
<dbReference type="Pfam" id="PF10707">
    <property type="entry name" value="YrbL-PhoP_reg"/>
    <property type="match status" value="1"/>
</dbReference>
<gene>
    <name evidence="2" type="ORF">CAL27_00260</name>
    <name evidence="1" type="ORF">CEG14_23105</name>
</gene>
<dbReference type="EMBL" id="NEVR01000001">
    <property type="protein sequence ID" value="OZI69314.1"/>
    <property type="molecule type" value="Genomic_DNA"/>
</dbReference>
<dbReference type="Proteomes" id="UP000217005">
    <property type="component" value="Unassembled WGS sequence"/>
</dbReference>
<evidence type="ECO:0000313" key="2">
    <source>
        <dbReference type="EMBL" id="OZI69314.1"/>
    </source>
</evidence>
<dbReference type="Proteomes" id="UP000216354">
    <property type="component" value="Unassembled WGS sequence"/>
</dbReference>
<reference evidence="2 3" key="1">
    <citation type="submission" date="2017-05" db="EMBL/GenBank/DDBJ databases">
        <title>Complete and WGS of Bordetella genogroups.</title>
        <authorList>
            <person name="Spilker T."/>
            <person name="Lipuma J."/>
        </authorList>
    </citation>
    <scope>NUCLEOTIDE SEQUENCE [LARGE SCALE GENOMIC DNA]</scope>
    <source>
        <strain evidence="2 3">AU9795</strain>
    </source>
</reference>
<dbReference type="EMBL" id="NEVL01000006">
    <property type="protein sequence ID" value="OZI29043.1"/>
    <property type="molecule type" value="Genomic_DNA"/>
</dbReference>
<organism evidence="1 4">
    <name type="scientific">Bordetella genomosp. 1</name>
    <dbReference type="NCBI Taxonomy" id="1395607"/>
    <lineage>
        <taxon>Bacteria</taxon>
        <taxon>Pseudomonadati</taxon>
        <taxon>Pseudomonadota</taxon>
        <taxon>Betaproteobacteria</taxon>
        <taxon>Burkholderiales</taxon>
        <taxon>Alcaligenaceae</taxon>
        <taxon>Bordetella</taxon>
    </lineage>
</organism>